<feature type="region of interest" description="Disordered" evidence="2">
    <location>
        <begin position="222"/>
        <end position="267"/>
    </location>
</feature>
<evidence type="ECO:0000313" key="5">
    <source>
        <dbReference type="WBParaSite" id="HNAJ_0001228901-mRNA-1"/>
    </source>
</evidence>
<dbReference type="GO" id="GO:0001664">
    <property type="term" value="F:G protein-coupled receptor binding"/>
    <property type="evidence" value="ECO:0007669"/>
    <property type="project" value="TreeGrafter"/>
</dbReference>
<dbReference type="GO" id="GO:0005737">
    <property type="term" value="C:cytoplasm"/>
    <property type="evidence" value="ECO:0007669"/>
    <property type="project" value="TreeGrafter"/>
</dbReference>
<proteinExistence type="inferred from homology"/>
<evidence type="ECO:0000256" key="1">
    <source>
        <dbReference type="ARBA" id="ARBA00005298"/>
    </source>
</evidence>
<protein>
    <submittedName>
        <fullName evidence="5">Arrestin_C domain-containing protein</fullName>
    </submittedName>
</protein>
<dbReference type="AlphaFoldDB" id="A0A0R3TWQ3"/>
<evidence type="ECO:0000313" key="3">
    <source>
        <dbReference type="EMBL" id="VDO12646.1"/>
    </source>
</evidence>
<name>A0A0R3TWQ3_RODNA</name>
<organism evidence="5">
    <name type="scientific">Rodentolepis nana</name>
    <name type="common">Dwarf tapeworm</name>
    <name type="synonym">Hymenolepis nana</name>
    <dbReference type="NCBI Taxonomy" id="102285"/>
    <lineage>
        <taxon>Eukaryota</taxon>
        <taxon>Metazoa</taxon>
        <taxon>Spiralia</taxon>
        <taxon>Lophotrochozoa</taxon>
        <taxon>Platyhelminthes</taxon>
        <taxon>Cestoda</taxon>
        <taxon>Eucestoda</taxon>
        <taxon>Cyclophyllidea</taxon>
        <taxon>Hymenolepididae</taxon>
        <taxon>Rodentolepis</taxon>
    </lineage>
</organism>
<feature type="compositionally biased region" description="Low complexity" evidence="2">
    <location>
        <begin position="252"/>
        <end position="267"/>
    </location>
</feature>
<feature type="compositionally biased region" description="Polar residues" evidence="2">
    <location>
        <begin position="222"/>
        <end position="251"/>
    </location>
</feature>
<dbReference type="SUPFAM" id="SSF81296">
    <property type="entry name" value="E set domains"/>
    <property type="match status" value="1"/>
</dbReference>
<reference evidence="5" key="1">
    <citation type="submission" date="2017-02" db="UniProtKB">
        <authorList>
            <consortium name="WormBaseParasite"/>
        </authorList>
    </citation>
    <scope>IDENTIFICATION</scope>
</reference>
<dbReference type="InterPro" id="IPR014752">
    <property type="entry name" value="Arrestin-like_C"/>
</dbReference>
<dbReference type="GO" id="GO:0002031">
    <property type="term" value="P:G protein-coupled receptor internalization"/>
    <property type="evidence" value="ECO:0007669"/>
    <property type="project" value="TreeGrafter"/>
</dbReference>
<dbReference type="STRING" id="102285.A0A0R3TWQ3"/>
<dbReference type="WBParaSite" id="HNAJ_0001228901-mRNA-1">
    <property type="protein sequence ID" value="HNAJ_0001228901-mRNA-1"/>
    <property type="gene ID" value="HNAJ_0001228901"/>
</dbReference>
<gene>
    <name evidence="3" type="ORF">HNAJ_LOCUS12276</name>
</gene>
<dbReference type="Proteomes" id="UP000278807">
    <property type="component" value="Unassembled WGS sequence"/>
</dbReference>
<evidence type="ECO:0000256" key="2">
    <source>
        <dbReference type="SAM" id="MobiDB-lite"/>
    </source>
</evidence>
<reference evidence="3 4" key="2">
    <citation type="submission" date="2018-11" db="EMBL/GenBank/DDBJ databases">
        <authorList>
            <consortium name="Pathogen Informatics"/>
        </authorList>
    </citation>
    <scope>NUCLEOTIDE SEQUENCE [LARGE SCALE GENOMIC DNA]</scope>
</reference>
<dbReference type="PANTHER" id="PTHR11792">
    <property type="entry name" value="ARRESTIN"/>
    <property type="match status" value="1"/>
</dbReference>
<dbReference type="PANTHER" id="PTHR11792:SF17">
    <property type="entry name" value="KURTZ ARRESTIN"/>
    <property type="match status" value="1"/>
</dbReference>
<dbReference type="Gene3D" id="2.60.40.640">
    <property type="match status" value="1"/>
</dbReference>
<dbReference type="InterPro" id="IPR014756">
    <property type="entry name" value="Ig_E-set"/>
</dbReference>
<accession>A0A0R3TWQ3</accession>
<dbReference type="InterPro" id="IPR000698">
    <property type="entry name" value="Arrestin"/>
</dbReference>
<sequence length="267" mass="28355">MRLDVPIIGCPQMKVCRVWIDHCTTCIRNEIKAFLTKAYLLQTDMIFWSDIMAKPSLYNSIENNVLDPTHKENLGIIVQYRVRVRLVLGFGASDVSVELPFTLAHPKPPPEDDEDANPANGNAISPSADPSTRRPGTAAVATPTMTTTSAVVIEQPSPTTSQIAIASGGGENEGIASASTTSVIADSDFSNLANPFTGKQPAALPNDDLIFEDFARLRLRGQESSAGTGSTATVETSSSSLNIAPSDTSKNPFPTSSSTNITPTSSQ</sequence>
<evidence type="ECO:0000313" key="4">
    <source>
        <dbReference type="Proteomes" id="UP000278807"/>
    </source>
</evidence>
<keyword evidence="4" id="KW-1185">Reference proteome</keyword>
<comment type="similarity">
    <text evidence="1">Belongs to the arrestin family.</text>
</comment>
<dbReference type="OrthoDB" id="6284676at2759"/>
<feature type="region of interest" description="Disordered" evidence="2">
    <location>
        <begin position="103"/>
        <end position="143"/>
    </location>
</feature>
<dbReference type="GO" id="GO:0007165">
    <property type="term" value="P:signal transduction"/>
    <property type="evidence" value="ECO:0007669"/>
    <property type="project" value="InterPro"/>
</dbReference>
<dbReference type="EMBL" id="UZAE01014165">
    <property type="protein sequence ID" value="VDO12646.1"/>
    <property type="molecule type" value="Genomic_DNA"/>
</dbReference>